<proteinExistence type="predicted"/>
<dbReference type="EMBL" id="BTRK01000001">
    <property type="protein sequence ID" value="GMR31220.1"/>
    <property type="molecule type" value="Genomic_DNA"/>
</dbReference>
<feature type="non-terminal residue" evidence="1">
    <location>
        <position position="1"/>
    </location>
</feature>
<sequence length="107" mass="11931">KKPLNGGVQSFRSPLYEYSDTYILSATDSYYDVTFSVQPEALDPTHNLMIYDNTNNGDPVNISTSAVRTFTFSNTKFIEIEFPALKDRQGFVLQHSSVAVGARTESP</sequence>
<evidence type="ECO:0000313" key="1">
    <source>
        <dbReference type="EMBL" id="GMR31220.1"/>
    </source>
</evidence>
<organism evidence="1 2">
    <name type="scientific">Pristionchus mayeri</name>
    <dbReference type="NCBI Taxonomy" id="1317129"/>
    <lineage>
        <taxon>Eukaryota</taxon>
        <taxon>Metazoa</taxon>
        <taxon>Ecdysozoa</taxon>
        <taxon>Nematoda</taxon>
        <taxon>Chromadorea</taxon>
        <taxon>Rhabditida</taxon>
        <taxon>Rhabditina</taxon>
        <taxon>Diplogasteromorpha</taxon>
        <taxon>Diplogasteroidea</taxon>
        <taxon>Neodiplogasteridae</taxon>
        <taxon>Pristionchus</taxon>
    </lineage>
</organism>
<dbReference type="Proteomes" id="UP001328107">
    <property type="component" value="Unassembled WGS sequence"/>
</dbReference>
<name>A0AAN5C5B6_9BILA</name>
<dbReference type="AlphaFoldDB" id="A0AAN5C5B6"/>
<evidence type="ECO:0000313" key="2">
    <source>
        <dbReference type="Proteomes" id="UP001328107"/>
    </source>
</evidence>
<accession>A0AAN5C5B6</accession>
<gene>
    <name evidence="1" type="ORF">PMAYCL1PPCAC_01415</name>
</gene>
<reference evidence="2" key="1">
    <citation type="submission" date="2022-10" db="EMBL/GenBank/DDBJ databases">
        <title>Genome assembly of Pristionchus species.</title>
        <authorList>
            <person name="Yoshida K."/>
            <person name="Sommer R.J."/>
        </authorList>
    </citation>
    <scope>NUCLEOTIDE SEQUENCE [LARGE SCALE GENOMIC DNA]</scope>
    <source>
        <strain evidence="2">RS5460</strain>
    </source>
</reference>
<comment type="caution">
    <text evidence="1">The sequence shown here is derived from an EMBL/GenBank/DDBJ whole genome shotgun (WGS) entry which is preliminary data.</text>
</comment>
<feature type="non-terminal residue" evidence="1">
    <location>
        <position position="107"/>
    </location>
</feature>
<protein>
    <submittedName>
        <fullName evidence="1">Uncharacterized protein</fullName>
    </submittedName>
</protein>
<keyword evidence="2" id="KW-1185">Reference proteome</keyword>